<evidence type="ECO:0000256" key="6">
    <source>
        <dbReference type="SAM" id="Phobius"/>
    </source>
</evidence>
<dbReference type="PANTHER" id="PTHR22950">
    <property type="entry name" value="AMINO ACID TRANSPORTER"/>
    <property type="match status" value="1"/>
</dbReference>
<dbReference type="EMBL" id="VIGI01000002">
    <property type="protein sequence ID" value="KAB8303898.1"/>
    <property type="molecule type" value="Genomic_DNA"/>
</dbReference>
<evidence type="ECO:0000259" key="7">
    <source>
        <dbReference type="Pfam" id="PF01490"/>
    </source>
</evidence>
<dbReference type="GO" id="GO:0016020">
    <property type="term" value="C:membrane"/>
    <property type="evidence" value="ECO:0007669"/>
    <property type="project" value="UniProtKB-SubCell"/>
</dbReference>
<reference evidence="8 9" key="1">
    <citation type="submission" date="2019-06" db="EMBL/GenBank/DDBJ databases">
        <title>Genome Sequence of the Brown Rot Fungal Pathogen Monilinia laxa.</title>
        <authorList>
            <person name="De Miccolis Angelini R.M."/>
            <person name="Landi L."/>
            <person name="Abate D."/>
            <person name="Pollastro S."/>
            <person name="Romanazzi G."/>
            <person name="Faretra F."/>
        </authorList>
    </citation>
    <scope>NUCLEOTIDE SEQUENCE [LARGE SCALE GENOMIC DNA]</scope>
    <source>
        <strain evidence="8 9">Mlax316</strain>
    </source>
</reference>
<comment type="similarity">
    <text evidence="2">Belongs to the amino acid/polyamine transporter 2 family.</text>
</comment>
<feature type="transmembrane region" description="Helical" evidence="6">
    <location>
        <begin position="420"/>
        <end position="443"/>
    </location>
</feature>
<keyword evidence="5 6" id="KW-0472">Membrane</keyword>
<keyword evidence="4 6" id="KW-1133">Transmembrane helix</keyword>
<evidence type="ECO:0000256" key="4">
    <source>
        <dbReference type="ARBA" id="ARBA00022989"/>
    </source>
</evidence>
<name>A0A5N6KJQ2_MONLA</name>
<evidence type="ECO:0000313" key="8">
    <source>
        <dbReference type="EMBL" id="KAB8303898.1"/>
    </source>
</evidence>
<feature type="transmembrane region" description="Helical" evidence="6">
    <location>
        <begin position="138"/>
        <end position="161"/>
    </location>
</feature>
<accession>A0A5N6KJQ2</accession>
<feature type="transmembrane region" description="Helical" evidence="6">
    <location>
        <begin position="239"/>
        <end position="261"/>
    </location>
</feature>
<protein>
    <recommendedName>
        <fullName evidence="7">Amino acid transporter transmembrane domain-containing protein</fullName>
    </recommendedName>
</protein>
<dbReference type="PANTHER" id="PTHR22950:SF479">
    <property type="entry name" value="AMINO ACID TRANSPORTER (EUROFUNG)-RELATED"/>
    <property type="match status" value="1"/>
</dbReference>
<dbReference type="Gene3D" id="1.20.1740.10">
    <property type="entry name" value="Amino acid/polyamine transporter I"/>
    <property type="match status" value="1"/>
</dbReference>
<dbReference type="OrthoDB" id="40134at2759"/>
<proteinExistence type="inferred from homology"/>
<feature type="transmembrane region" description="Helical" evidence="6">
    <location>
        <begin position="66"/>
        <end position="84"/>
    </location>
</feature>
<keyword evidence="3 6" id="KW-0812">Transmembrane</keyword>
<feature type="transmembrane region" description="Helical" evidence="6">
    <location>
        <begin position="273"/>
        <end position="294"/>
    </location>
</feature>
<sequence length="506" mass="55422">MDVEKKITSSKPMHPDDITAANNVRGHIRQDDESSDMKVAEVLDAFGNEEGAEVQYKTMTWWQGSLVMIAENISLGILSLPAVLAKCGLIGGLIAIIGLGIFSTYSGYVLWQFKMRFPQITNYADIGGVLLGPWGREIFGIAYVIYCIFCMASHILTFTIAMNVLTNHASCTIVWGVVGLAVFTFLSLNRTLKNVSFLSIISFTSILSAVMLTMIALGVSPRAAAGVMKGTYSPNFPSAFNSISNVVFAYGGHVAWVSFIAELRDPKEFPKSLVLLQAVDISLYFIAAIVIYRYAGEDVASPALNSNTPIIRKIAWGIALPTIIIAGVIFAHVTVKYVYLRVFSGTKYLNSRGWVATGSWVGLAIGTWTIAWIIAESIPVFSDLLGFISALFASWFSYGLPGICWFYINWGTCTRSAKKIGLTLMNVTLILLGCIICFVGLYASGYSMAADASNSNGGFLGKQAKSGMGFHWWFFVKRVYIRVSWARAWEQDCIIGRIDDILYNSG</sequence>
<dbReference type="Proteomes" id="UP000326757">
    <property type="component" value="Unassembled WGS sequence"/>
</dbReference>
<feature type="domain" description="Amino acid transporter transmembrane" evidence="7">
    <location>
        <begin position="58"/>
        <end position="443"/>
    </location>
</feature>
<feature type="transmembrane region" description="Helical" evidence="6">
    <location>
        <begin position="90"/>
        <end position="111"/>
    </location>
</feature>
<feature type="transmembrane region" description="Helical" evidence="6">
    <location>
        <begin position="314"/>
        <end position="333"/>
    </location>
</feature>
<keyword evidence="9" id="KW-1185">Reference proteome</keyword>
<evidence type="ECO:0000256" key="3">
    <source>
        <dbReference type="ARBA" id="ARBA00022692"/>
    </source>
</evidence>
<comment type="subcellular location">
    <subcellularLocation>
        <location evidence="1">Membrane</location>
        <topology evidence="1">Multi-pass membrane protein</topology>
    </subcellularLocation>
</comment>
<evidence type="ECO:0000313" key="9">
    <source>
        <dbReference type="Proteomes" id="UP000326757"/>
    </source>
</evidence>
<organism evidence="8 9">
    <name type="scientific">Monilinia laxa</name>
    <name type="common">Brown rot fungus</name>
    <name type="synonym">Sclerotinia laxa</name>
    <dbReference type="NCBI Taxonomy" id="61186"/>
    <lineage>
        <taxon>Eukaryota</taxon>
        <taxon>Fungi</taxon>
        <taxon>Dikarya</taxon>
        <taxon>Ascomycota</taxon>
        <taxon>Pezizomycotina</taxon>
        <taxon>Leotiomycetes</taxon>
        <taxon>Helotiales</taxon>
        <taxon>Sclerotiniaceae</taxon>
        <taxon>Monilinia</taxon>
    </lineage>
</organism>
<evidence type="ECO:0000256" key="2">
    <source>
        <dbReference type="ARBA" id="ARBA00008066"/>
    </source>
</evidence>
<comment type="caution">
    <text evidence="8">The sequence shown here is derived from an EMBL/GenBank/DDBJ whole genome shotgun (WGS) entry which is preliminary data.</text>
</comment>
<dbReference type="FunFam" id="1.20.1740.10:FF:000039">
    <property type="entry name" value="Neutral amino acid transporter (Eurofung)"/>
    <property type="match status" value="1"/>
</dbReference>
<feature type="transmembrane region" description="Helical" evidence="6">
    <location>
        <begin position="354"/>
        <end position="375"/>
    </location>
</feature>
<feature type="transmembrane region" description="Helical" evidence="6">
    <location>
        <begin position="195"/>
        <end position="219"/>
    </location>
</feature>
<feature type="transmembrane region" description="Helical" evidence="6">
    <location>
        <begin position="387"/>
        <end position="408"/>
    </location>
</feature>
<feature type="transmembrane region" description="Helical" evidence="6">
    <location>
        <begin position="167"/>
        <end position="188"/>
    </location>
</feature>
<evidence type="ECO:0000256" key="1">
    <source>
        <dbReference type="ARBA" id="ARBA00004141"/>
    </source>
</evidence>
<dbReference type="InterPro" id="IPR013057">
    <property type="entry name" value="AA_transpt_TM"/>
</dbReference>
<gene>
    <name evidence="8" type="ORF">EYC80_005263</name>
</gene>
<dbReference type="GO" id="GO:0015179">
    <property type="term" value="F:L-amino acid transmembrane transporter activity"/>
    <property type="evidence" value="ECO:0007669"/>
    <property type="project" value="TreeGrafter"/>
</dbReference>
<dbReference type="Pfam" id="PF01490">
    <property type="entry name" value="Aa_trans"/>
    <property type="match status" value="1"/>
</dbReference>
<evidence type="ECO:0000256" key="5">
    <source>
        <dbReference type="ARBA" id="ARBA00023136"/>
    </source>
</evidence>
<dbReference type="AlphaFoldDB" id="A0A5N6KJQ2"/>